<dbReference type="KEGG" id="cgv:CGLAU_05585"/>
<gene>
    <name evidence="1" type="ORF">CGLAU_05585</name>
</gene>
<dbReference type="Proteomes" id="UP000217209">
    <property type="component" value="Chromosome"/>
</dbReference>
<dbReference type="AlphaFoldDB" id="A0A1Q2HW66"/>
<proteinExistence type="predicted"/>
<accession>A0A1Q2HW66</accession>
<reference evidence="1 2" key="1">
    <citation type="submission" date="2016-12" db="EMBL/GenBank/DDBJ databases">
        <authorList>
            <person name="Song W.-J."/>
            <person name="Kurnit D.M."/>
        </authorList>
    </citation>
    <scope>NUCLEOTIDE SEQUENCE [LARGE SCALE GENOMIC DNA]</scope>
    <source>
        <strain evidence="1 2">DSM 30827</strain>
    </source>
</reference>
<dbReference type="RefSeq" id="WP_095659825.1">
    <property type="nucleotide sequence ID" value="NZ_CP019688.1"/>
</dbReference>
<sequence length="173" mass="18797" precursor="true">MMKYPDFSDSGTRSGTLAIVAVGTLILSAPFVAQAVTSNAEPELTEVSAGGATLRDTNGAPLQCAQKSANSSDGVTGRWRWDCDDTSIEIRTDYTADVEAERTKTVARFYWQITSGESVSPNELEHPAPNVYELYRNGVSLAAVERGDITIYVAAADDRGREIVNQFVQEEVR</sequence>
<keyword evidence="2" id="KW-1185">Reference proteome</keyword>
<evidence type="ECO:0000313" key="2">
    <source>
        <dbReference type="Proteomes" id="UP000217209"/>
    </source>
</evidence>
<organism evidence="1 2">
    <name type="scientific">Corynebacterium glaucum</name>
    <dbReference type="NCBI Taxonomy" id="187491"/>
    <lineage>
        <taxon>Bacteria</taxon>
        <taxon>Bacillati</taxon>
        <taxon>Actinomycetota</taxon>
        <taxon>Actinomycetes</taxon>
        <taxon>Mycobacteriales</taxon>
        <taxon>Corynebacteriaceae</taxon>
        <taxon>Corynebacterium</taxon>
    </lineage>
</organism>
<dbReference type="OrthoDB" id="4411768at2"/>
<protein>
    <submittedName>
        <fullName evidence="1">Uncharacterized protein</fullName>
    </submittedName>
</protein>
<evidence type="ECO:0000313" key="1">
    <source>
        <dbReference type="EMBL" id="AQQ15088.1"/>
    </source>
</evidence>
<dbReference type="EMBL" id="CP019688">
    <property type="protein sequence ID" value="AQQ15088.1"/>
    <property type="molecule type" value="Genomic_DNA"/>
</dbReference>
<name>A0A1Q2HW66_9CORY</name>